<evidence type="ECO:0000313" key="2">
    <source>
        <dbReference type="EMBL" id="MRX73247.1"/>
    </source>
</evidence>
<name>A0A7X2J0L0_9BACI</name>
<evidence type="ECO:0000313" key="3">
    <source>
        <dbReference type="Proteomes" id="UP000448867"/>
    </source>
</evidence>
<accession>A0A7X2J0L0</accession>
<evidence type="ECO:0000259" key="1">
    <source>
        <dbReference type="Pfam" id="PF01261"/>
    </source>
</evidence>
<keyword evidence="3" id="KW-1185">Reference proteome</keyword>
<dbReference type="PANTHER" id="PTHR12110:SF21">
    <property type="entry name" value="XYLOSE ISOMERASE-LIKE TIM BARREL DOMAIN-CONTAINING PROTEIN"/>
    <property type="match status" value="1"/>
</dbReference>
<reference evidence="2 3" key="1">
    <citation type="submission" date="2019-11" db="EMBL/GenBank/DDBJ databases">
        <title>Bacillus lacus genome.</title>
        <authorList>
            <person name="Allen C.J."/>
            <person name="Newman J.D."/>
        </authorList>
    </citation>
    <scope>NUCLEOTIDE SEQUENCE [LARGE SCALE GENOMIC DNA]</scope>
    <source>
        <strain evidence="2 3">KCTC 33946</strain>
    </source>
</reference>
<comment type="caution">
    <text evidence="2">The sequence shown here is derived from an EMBL/GenBank/DDBJ whole genome shotgun (WGS) entry which is preliminary data.</text>
</comment>
<organism evidence="2 3">
    <name type="scientific">Metabacillus lacus</name>
    <dbReference type="NCBI Taxonomy" id="1983721"/>
    <lineage>
        <taxon>Bacteria</taxon>
        <taxon>Bacillati</taxon>
        <taxon>Bacillota</taxon>
        <taxon>Bacilli</taxon>
        <taxon>Bacillales</taxon>
        <taxon>Bacillaceae</taxon>
        <taxon>Metabacillus</taxon>
    </lineage>
</organism>
<dbReference type="PANTHER" id="PTHR12110">
    <property type="entry name" value="HYDROXYPYRUVATE ISOMERASE"/>
    <property type="match status" value="1"/>
</dbReference>
<gene>
    <name evidence="2" type="ORF">GJU40_13955</name>
</gene>
<dbReference type="OrthoDB" id="9815124at2"/>
<sequence>MNLSLCTISFRHHLTSLEDISNFAVRNQFQGIELWGAHAKQLAETSGCHMSMLKEKGLSVSMLSHYLPLHTPYDNVHKAFQSLSNLGRNYETNKLRIFAGHCGSGHISREERTEIISTLKLLCRHAEEAGQQLLIETHPNTLADSLSSTLQLLEEVNHDTLKINFDVLHVWEGGAEPAEAARLLLPCIQHYHFKNIAGREQLHVFHPQNVYAPSGSREGMVPLFEGAVDYQGFLYDMLPAVKGTDISLEWFGADVENVLANDAKLFHKLSESVYFNS</sequence>
<dbReference type="AlphaFoldDB" id="A0A7X2J0L0"/>
<dbReference type="Proteomes" id="UP000448867">
    <property type="component" value="Unassembled WGS sequence"/>
</dbReference>
<proteinExistence type="predicted"/>
<dbReference type="SUPFAM" id="SSF51658">
    <property type="entry name" value="Xylose isomerase-like"/>
    <property type="match status" value="1"/>
</dbReference>
<dbReference type="EMBL" id="WKKI01000030">
    <property type="protein sequence ID" value="MRX73247.1"/>
    <property type="molecule type" value="Genomic_DNA"/>
</dbReference>
<dbReference type="RefSeq" id="WP_154308713.1">
    <property type="nucleotide sequence ID" value="NZ_WKKI01000030.1"/>
</dbReference>
<dbReference type="Gene3D" id="3.20.20.150">
    <property type="entry name" value="Divalent-metal-dependent TIM barrel enzymes"/>
    <property type="match status" value="1"/>
</dbReference>
<dbReference type="InterPro" id="IPR036237">
    <property type="entry name" value="Xyl_isomerase-like_sf"/>
</dbReference>
<dbReference type="Pfam" id="PF01261">
    <property type="entry name" value="AP_endonuc_2"/>
    <property type="match status" value="1"/>
</dbReference>
<dbReference type="InterPro" id="IPR013022">
    <property type="entry name" value="Xyl_isomerase-like_TIM-brl"/>
</dbReference>
<feature type="domain" description="Xylose isomerase-like TIM barrel" evidence="1">
    <location>
        <begin position="29"/>
        <end position="256"/>
    </location>
</feature>
<protein>
    <submittedName>
        <fullName evidence="2">TIM barrel protein</fullName>
    </submittedName>
</protein>
<dbReference type="InterPro" id="IPR050312">
    <property type="entry name" value="IolE/XylAMocC-like"/>
</dbReference>